<dbReference type="RefSeq" id="WP_150770718.1">
    <property type="nucleotide sequence ID" value="NZ_CABVIY010000003.1"/>
</dbReference>
<reference evidence="1 2" key="1">
    <citation type="submission" date="2019-09" db="EMBL/GenBank/DDBJ databases">
        <authorList>
            <person name="Chandra G."/>
            <person name="Truman W A."/>
        </authorList>
    </citation>
    <scope>NUCLEOTIDE SEQUENCE [LARGE SCALE GENOMIC DNA]</scope>
    <source>
        <strain evidence="1">PS918</strain>
    </source>
</reference>
<dbReference type="AlphaFoldDB" id="A0A5E7SGS3"/>
<protein>
    <submittedName>
        <fullName evidence="1">Uncharacterized protein</fullName>
    </submittedName>
</protein>
<accession>A0A5E7SGS3</accession>
<evidence type="ECO:0000313" key="1">
    <source>
        <dbReference type="EMBL" id="VVP84847.1"/>
    </source>
</evidence>
<evidence type="ECO:0000313" key="2">
    <source>
        <dbReference type="Proteomes" id="UP000326611"/>
    </source>
</evidence>
<dbReference type="EMBL" id="CABVIY010000003">
    <property type="protein sequence ID" value="VVP84847.1"/>
    <property type="molecule type" value="Genomic_DNA"/>
</dbReference>
<name>A0A5E7SGS3_PSEFL</name>
<organism evidence="1 2">
    <name type="scientific">Pseudomonas fluorescens</name>
    <dbReference type="NCBI Taxonomy" id="294"/>
    <lineage>
        <taxon>Bacteria</taxon>
        <taxon>Pseudomonadati</taxon>
        <taxon>Pseudomonadota</taxon>
        <taxon>Gammaproteobacteria</taxon>
        <taxon>Pseudomonadales</taxon>
        <taxon>Pseudomonadaceae</taxon>
        <taxon>Pseudomonas</taxon>
    </lineage>
</organism>
<gene>
    <name evidence="1" type="ORF">PS918_02672</name>
</gene>
<dbReference type="Proteomes" id="UP000326611">
    <property type="component" value="Unassembled WGS sequence"/>
</dbReference>
<proteinExistence type="predicted"/>
<sequence length="167" mass="18966">MNEEKNPTSLNGGMHLNEIPYKLNQLPYKPIITIAVDKFTQSIIAFSIQVTPIATNFQIQTRQLKAVPINYVRNAMARHFAGSSGYFSVYSSPDLNTASYLNAMKKYDLQPNLVWDNSVVQGAKIERILVDVFLTLSQSHRGNTRPSPKTHLLGELWRQRGHRVPRN</sequence>
<dbReference type="OrthoDB" id="7030873at2"/>